<dbReference type="PANTHER" id="PTHR34216">
    <property type="match status" value="1"/>
</dbReference>
<dbReference type="Gene3D" id="3.20.20.370">
    <property type="entry name" value="Glycoside hydrolase/deacetylase"/>
    <property type="match status" value="1"/>
</dbReference>
<comment type="subcellular location">
    <subcellularLocation>
        <location evidence="1">Secreted</location>
    </subcellularLocation>
</comment>
<dbReference type="SUPFAM" id="SSF88713">
    <property type="entry name" value="Glycoside hydrolase/deacetylase"/>
    <property type="match status" value="1"/>
</dbReference>
<feature type="domain" description="NodB homology" evidence="3">
    <location>
        <begin position="135"/>
        <end position="306"/>
    </location>
</feature>
<reference evidence="5 6" key="1">
    <citation type="submission" date="2020-02" db="EMBL/GenBank/DDBJ databases">
        <title>Bacillus aquiflavi sp. nov., isolated from yellow water of strong flavor Chinese baijiu in Yibin region of China.</title>
        <authorList>
            <person name="Xie J."/>
        </authorList>
    </citation>
    <scope>NUCLEOTIDE SEQUENCE [LARGE SCALE GENOMIC DNA]</scope>
    <source>
        <strain evidence="5 6">3H-10</strain>
    </source>
</reference>
<comment type="caution">
    <text evidence="5">The sequence shown here is derived from an EMBL/GenBank/DDBJ whole genome shotgun (WGS) entry which is preliminary data.</text>
</comment>
<evidence type="ECO:0000259" key="3">
    <source>
        <dbReference type="PROSITE" id="PS51677"/>
    </source>
</evidence>
<evidence type="ECO:0000313" key="6">
    <source>
        <dbReference type="Proteomes" id="UP000472971"/>
    </source>
</evidence>
<proteinExistence type="predicted"/>
<dbReference type="CDD" id="cd10966">
    <property type="entry name" value="CE4_yadE_5s"/>
    <property type="match status" value="1"/>
</dbReference>
<evidence type="ECO:0000256" key="1">
    <source>
        <dbReference type="ARBA" id="ARBA00004613"/>
    </source>
</evidence>
<evidence type="ECO:0000313" key="4">
    <source>
        <dbReference type="EMBL" id="MBA4535947.1"/>
    </source>
</evidence>
<protein>
    <submittedName>
        <fullName evidence="5">Polysaccharide deacetylase family protein</fullName>
    </submittedName>
</protein>
<dbReference type="AlphaFoldDB" id="A0A6B3VTN5"/>
<sequence length="306" mass="35395">MKKAFNYIFTTVFLLHFAFLGVIFALNYETIVHSKVAFSMDKKIKVEQDDELRDFGPLKENEKAEKVPVLMYHRIIADEDLTSVHRDENGKIYDTIVTVNQFKEQMKFLHDNNFTTLTLKEFEAFMDKKLDVPEKSVYITFDDGFKDNYANAYPVLNEYGFKATIFLITGNIDKKPRDYDPSDAQYLSHEDITKGSNVFNYASHTHKFHEKDENNEAFLVSKDKKSITKDLEKSIKIIGDNTAFAYPFGAYDDETLDILKQQGVKIAFTVIDKGMAHPSDDFLQIPRRGIYPSTTIDIFKNLVTYD</sequence>
<dbReference type="GO" id="GO:0016810">
    <property type="term" value="F:hydrolase activity, acting on carbon-nitrogen (but not peptide) bonds"/>
    <property type="evidence" value="ECO:0007669"/>
    <property type="project" value="InterPro"/>
</dbReference>
<keyword evidence="2" id="KW-0732">Signal</keyword>
<dbReference type="EMBL" id="JAAIWN010000003">
    <property type="protein sequence ID" value="NEY80322.1"/>
    <property type="molecule type" value="Genomic_DNA"/>
</dbReference>
<accession>A0A6B3VTN5</accession>
<dbReference type="PROSITE" id="PS51677">
    <property type="entry name" value="NODB"/>
    <property type="match status" value="1"/>
</dbReference>
<dbReference type="InterPro" id="IPR051398">
    <property type="entry name" value="Polysacch_Deacetylase"/>
</dbReference>
<organism evidence="5 6">
    <name type="scientific">Bacillus aquiflavi</name>
    <dbReference type="NCBI Taxonomy" id="2672567"/>
    <lineage>
        <taxon>Bacteria</taxon>
        <taxon>Bacillati</taxon>
        <taxon>Bacillota</taxon>
        <taxon>Bacilli</taxon>
        <taxon>Bacillales</taxon>
        <taxon>Bacillaceae</taxon>
        <taxon>Bacillus</taxon>
    </lineage>
</organism>
<keyword evidence="6" id="KW-1185">Reference proteome</keyword>
<dbReference type="Proteomes" id="UP000570010">
    <property type="component" value="Unassembled WGS sequence"/>
</dbReference>
<dbReference type="GO" id="GO:0005576">
    <property type="term" value="C:extracellular region"/>
    <property type="evidence" value="ECO:0007669"/>
    <property type="project" value="UniProtKB-SubCell"/>
</dbReference>
<gene>
    <name evidence="5" type="ORF">G4D64_02040</name>
    <name evidence="4" type="ORF">H1Z61_02045</name>
</gene>
<dbReference type="EMBL" id="JACEIO010000003">
    <property type="protein sequence ID" value="MBA4535947.1"/>
    <property type="molecule type" value="Genomic_DNA"/>
</dbReference>
<dbReference type="InterPro" id="IPR002509">
    <property type="entry name" value="NODB_dom"/>
</dbReference>
<dbReference type="RefSeq" id="WP_163239601.1">
    <property type="nucleotide sequence ID" value="NZ_JAAIWN010000003.1"/>
</dbReference>
<dbReference type="PANTHER" id="PTHR34216:SF3">
    <property type="entry name" value="POLY-BETA-1,6-N-ACETYL-D-GLUCOSAMINE N-DEACETYLASE"/>
    <property type="match status" value="1"/>
</dbReference>
<dbReference type="Proteomes" id="UP000472971">
    <property type="component" value="Unassembled WGS sequence"/>
</dbReference>
<name>A0A6B3VTN5_9BACI</name>
<evidence type="ECO:0000313" key="5">
    <source>
        <dbReference type="EMBL" id="NEY80322.1"/>
    </source>
</evidence>
<evidence type="ECO:0000313" key="7">
    <source>
        <dbReference type="Proteomes" id="UP000570010"/>
    </source>
</evidence>
<reference evidence="4 7" key="2">
    <citation type="submission" date="2020-07" db="EMBL/GenBank/DDBJ databases">
        <authorList>
            <person name="Feng H."/>
        </authorList>
    </citation>
    <scope>NUCLEOTIDE SEQUENCE [LARGE SCALE GENOMIC DNA]</scope>
    <source>
        <strain evidence="7">s-12</strain>
        <strain evidence="4">S-12</strain>
    </source>
</reference>
<evidence type="ECO:0000256" key="2">
    <source>
        <dbReference type="ARBA" id="ARBA00022729"/>
    </source>
</evidence>
<dbReference type="GO" id="GO:0005975">
    <property type="term" value="P:carbohydrate metabolic process"/>
    <property type="evidence" value="ECO:0007669"/>
    <property type="project" value="InterPro"/>
</dbReference>
<dbReference type="InterPro" id="IPR011330">
    <property type="entry name" value="Glyco_hydro/deAcase_b/a-brl"/>
</dbReference>
<dbReference type="Pfam" id="PF01522">
    <property type="entry name" value="Polysacc_deac_1"/>
    <property type="match status" value="1"/>
</dbReference>